<accession>A0A1H3HVL2</accession>
<dbReference type="AlphaFoldDB" id="A0A1H3HVL2"/>
<dbReference type="Proteomes" id="UP000198935">
    <property type="component" value="Unassembled WGS sequence"/>
</dbReference>
<gene>
    <name evidence="5" type="ORF">SAMN05421736_101627</name>
</gene>
<protein>
    <submittedName>
        <fullName evidence="5">Glycosyltransferase, catalytic subunit of cellulose synthase and poly-beta-1,6-N-acetylglucosamine synthase</fullName>
    </submittedName>
</protein>
<dbReference type="Pfam" id="PF13641">
    <property type="entry name" value="Glyco_tranf_2_3"/>
    <property type="match status" value="1"/>
</dbReference>
<proteinExistence type="inferred from homology"/>
<keyword evidence="4" id="KW-1133">Transmembrane helix</keyword>
<dbReference type="InterPro" id="IPR029044">
    <property type="entry name" value="Nucleotide-diphossugar_trans"/>
</dbReference>
<keyword evidence="6" id="KW-1185">Reference proteome</keyword>
<evidence type="ECO:0000256" key="4">
    <source>
        <dbReference type="SAM" id="Phobius"/>
    </source>
</evidence>
<dbReference type="Gene3D" id="3.90.550.10">
    <property type="entry name" value="Spore Coat Polysaccharide Biosynthesis Protein SpsA, Chain A"/>
    <property type="match status" value="1"/>
</dbReference>
<evidence type="ECO:0000313" key="6">
    <source>
        <dbReference type="Proteomes" id="UP000198935"/>
    </source>
</evidence>
<feature type="transmembrane region" description="Helical" evidence="4">
    <location>
        <begin position="385"/>
        <end position="409"/>
    </location>
</feature>
<evidence type="ECO:0000256" key="3">
    <source>
        <dbReference type="ARBA" id="ARBA00022679"/>
    </source>
</evidence>
<dbReference type="SUPFAM" id="SSF53448">
    <property type="entry name" value="Nucleotide-diphospho-sugar transferases"/>
    <property type="match status" value="1"/>
</dbReference>
<keyword evidence="2" id="KW-0328">Glycosyltransferase</keyword>
<feature type="transmembrane region" description="Helical" evidence="4">
    <location>
        <begin position="12"/>
        <end position="33"/>
    </location>
</feature>
<organism evidence="5 6">
    <name type="scientific">Evansella caseinilytica</name>
    <dbReference type="NCBI Taxonomy" id="1503961"/>
    <lineage>
        <taxon>Bacteria</taxon>
        <taxon>Bacillati</taxon>
        <taxon>Bacillota</taxon>
        <taxon>Bacilli</taxon>
        <taxon>Bacillales</taxon>
        <taxon>Bacillaceae</taxon>
        <taxon>Evansella</taxon>
    </lineage>
</organism>
<evidence type="ECO:0000256" key="1">
    <source>
        <dbReference type="ARBA" id="ARBA00006739"/>
    </source>
</evidence>
<evidence type="ECO:0000313" key="5">
    <source>
        <dbReference type="EMBL" id="SDY19442.1"/>
    </source>
</evidence>
<sequence length="469" mass="53985">MAFSANDLFSYISYFIIAYTVFVTSFYLVLFIISMRKIKKNYPLNRNEKYEEMIDSDFSPPVSILVPAFNEAAGIYGSVKSLLDLQYPAYEIIVINDGSTDNTLALLLEKFAMAEVTRIIRRQLWTKEVSAVYRSTYYPHLYVIDKENGGKSDALNAGINFSRYPYFCSLDGDSILESDAFLKIMKPILDAKEEIVAVGGNVRIANGCTIEKGRIKQVGLSANVLVKMQVIEYLRAFLMGRIALSHYNILLIVSGAFGVFSKEWVIRAGGYKTTTVGEDMELIVRLHRLIVEGRHRAAIHFIPHPVCWTEAPETASVLKKQRTRWHRGLFESLWAHRKMLFNRKYGKIGLISMPYFLFVELLGPIIEFFGYFIIVIGLWRGNLYLEYAVIIFLITLLYGSCLSMGAVLLEEWSQRKYPKVSDISKLFFFALTESLWYRFMVSYWRFIGFFQAVFQKKGWGHIERKGVIK</sequence>
<keyword evidence="4" id="KW-0472">Membrane</keyword>
<dbReference type="CDD" id="cd06423">
    <property type="entry name" value="CESA_like"/>
    <property type="match status" value="1"/>
</dbReference>
<feature type="transmembrane region" description="Helical" evidence="4">
    <location>
        <begin position="348"/>
        <end position="379"/>
    </location>
</feature>
<name>A0A1H3HVL2_9BACI</name>
<keyword evidence="3 5" id="KW-0808">Transferase</keyword>
<dbReference type="PANTHER" id="PTHR43630:SF1">
    <property type="entry name" value="POLY-BETA-1,6-N-ACETYL-D-GLUCOSAMINE SYNTHASE"/>
    <property type="match status" value="1"/>
</dbReference>
<dbReference type="PANTHER" id="PTHR43630">
    <property type="entry name" value="POLY-BETA-1,6-N-ACETYL-D-GLUCOSAMINE SYNTHASE"/>
    <property type="match status" value="1"/>
</dbReference>
<dbReference type="EMBL" id="FNPI01000001">
    <property type="protein sequence ID" value="SDY19442.1"/>
    <property type="molecule type" value="Genomic_DNA"/>
</dbReference>
<dbReference type="OrthoDB" id="9766299at2"/>
<comment type="similarity">
    <text evidence="1">Belongs to the glycosyltransferase 2 family.</text>
</comment>
<dbReference type="GO" id="GO:0016757">
    <property type="term" value="F:glycosyltransferase activity"/>
    <property type="evidence" value="ECO:0007669"/>
    <property type="project" value="UniProtKB-KW"/>
</dbReference>
<evidence type="ECO:0000256" key="2">
    <source>
        <dbReference type="ARBA" id="ARBA00022676"/>
    </source>
</evidence>
<keyword evidence="4" id="KW-0812">Transmembrane</keyword>
<dbReference type="STRING" id="1503961.SAMN05421736_101627"/>
<reference evidence="6" key="1">
    <citation type="submission" date="2016-10" db="EMBL/GenBank/DDBJ databases">
        <authorList>
            <person name="Varghese N."/>
            <person name="Submissions S."/>
        </authorList>
    </citation>
    <scope>NUCLEOTIDE SEQUENCE [LARGE SCALE GENOMIC DNA]</scope>
    <source>
        <strain evidence="6">SP</strain>
    </source>
</reference>